<dbReference type="RefSeq" id="WP_088257070.1">
    <property type="nucleotide sequence ID" value="NZ_NIDE01000011.1"/>
</dbReference>
<dbReference type="InterPro" id="IPR012338">
    <property type="entry name" value="Beta-lactam/transpept-like"/>
</dbReference>
<evidence type="ECO:0000313" key="4">
    <source>
        <dbReference type="EMBL" id="OWK39088.1"/>
    </source>
</evidence>
<feature type="domain" description="Beta-lactamase-related" evidence="3">
    <location>
        <begin position="32"/>
        <end position="362"/>
    </location>
</feature>
<dbReference type="Proteomes" id="UP000214646">
    <property type="component" value="Unassembled WGS sequence"/>
</dbReference>
<evidence type="ECO:0000313" key="5">
    <source>
        <dbReference type="Proteomes" id="UP000214646"/>
    </source>
</evidence>
<dbReference type="AlphaFoldDB" id="A0A225DKH2"/>
<dbReference type="PANTHER" id="PTHR22935">
    <property type="entry name" value="PENICILLIN-BINDING PROTEIN"/>
    <property type="match status" value="1"/>
</dbReference>
<dbReference type="InterPro" id="IPR001466">
    <property type="entry name" value="Beta-lactam-related"/>
</dbReference>
<gene>
    <name evidence="4" type="ORF">FRUB_06170</name>
</gene>
<protein>
    <submittedName>
        <fullName evidence="4">Beta-lactamase class C</fullName>
    </submittedName>
</protein>
<name>A0A225DKH2_9BACT</name>
<evidence type="ECO:0000256" key="2">
    <source>
        <dbReference type="SAM" id="SignalP"/>
    </source>
</evidence>
<comment type="similarity">
    <text evidence="1">Belongs to the beta-lactamase family.</text>
</comment>
<feature type="chain" id="PRO_5012940186" evidence="2">
    <location>
        <begin position="25"/>
        <end position="374"/>
    </location>
</feature>
<comment type="caution">
    <text evidence="4">The sequence shown here is derived from an EMBL/GenBank/DDBJ whole genome shotgun (WGS) entry which is preliminary data.</text>
</comment>
<evidence type="ECO:0000259" key="3">
    <source>
        <dbReference type="Pfam" id="PF00144"/>
    </source>
</evidence>
<dbReference type="InterPro" id="IPR051478">
    <property type="entry name" value="Beta-lactamase-like_AB/R"/>
</dbReference>
<dbReference type="Pfam" id="PF00144">
    <property type="entry name" value="Beta-lactamase"/>
    <property type="match status" value="1"/>
</dbReference>
<dbReference type="PANTHER" id="PTHR22935:SF95">
    <property type="entry name" value="BETA-LACTAMASE-LIKE 1-RELATED"/>
    <property type="match status" value="1"/>
</dbReference>
<reference evidence="5" key="1">
    <citation type="submission" date="2017-06" db="EMBL/GenBank/DDBJ databases">
        <title>Genome analysis of Fimbriiglobus ruber SP5, the first member of the order Planctomycetales with confirmed chitinolytic capability.</title>
        <authorList>
            <person name="Ravin N.V."/>
            <person name="Rakitin A.L."/>
            <person name="Ivanova A.A."/>
            <person name="Beletsky A.V."/>
            <person name="Kulichevskaya I.S."/>
            <person name="Mardanov A.V."/>
            <person name="Dedysh S.N."/>
        </authorList>
    </citation>
    <scope>NUCLEOTIDE SEQUENCE [LARGE SCALE GENOMIC DNA]</scope>
    <source>
        <strain evidence="5">SP5</strain>
    </source>
</reference>
<organism evidence="4 5">
    <name type="scientific">Fimbriiglobus ruber</name>
    <dbReference type="NCBI Taxonomy" id="1908690"/>
    <lineage>
        <taxon>Bacteria</taxon>
        <taxon>Pseudomonadati</taxon>
        <taxon>Planctomycetota</taxon>
        <taxon>Planctomycetia</taxon>
        <taxon>Gemmatales</taxon>
        <taxon>Gemmataceae</taxon>
        <taxon>Fimbriiglobus</taxon>
    </lineage>
</organism>
<dbReference type="Gene3D" id="3.40.710.10">
    <property type="entry name" value="DD-peptidase/beta-lactamase superfamily"/>
    <property type="match status" value="1"/>
</dbReference>
<sequence length="374" mass="40333">MLIASGRYLAAILCLFVAAPLASADEPKRAAVDELVKSFLKDKPYLGLVVGISRPAGREIFGYGQVTLDGKQHAPDGTTIYEIGSLTKVFTGTLLADQVLRGAVKLDDPVQKHLPDTLTVPRRDDRDITLLHLATHTSSLPVQPPLIGLVAVLKNEPDNPYGHYDRASLGKTLSGLKLDRPIGARFDYSNLGVGLLGHALAHTAGAESYEALLVQRLTKPLGLADTRVQLSAEQNKRFAPGYDRKGEPTAPWTFACLEACGGLRSTAGDLLLFADAAMGRRKTPLSEAFRTAQQPWRETCHGPTGTQSIGLCWFREPFPPIKGEWIWHNGGTGGFRSFLALVPAKNLGVVLLGNSPHPLDKLAVEIVQALAKDD</sequence>
<proteinExistence type="inferred from homology"/>
<accession>A0A225DKH2</accession>
<keyword evidence="2" id="KW-0732">Signal</keyword>
<keyword evidence="5" id="KW-1185">Reference proteome</keyword>
<dbReference type="SUPFAM" id="SSF56601">
    <property type="entry name" value="beta-lactamase/transpeptidase-like"/>
    <property type="match status" value="1"/>
</dbReference>
<dbReference type="OrthoDB" id="9803467at2"/>
<evidence type="ECO:0000256" key="1">
    <source>
        <dbReference type="ARBA" id="ARBA00038473"/>
    </source>
</evidence>
<feature type="signal peptide" evidence="2">
    <location>
        <begin position="1"/>
        <end position="24"/>
    </location>
</feature>
<dbReference type="EMBL" id="NIDE01000011">
    <property type="protein sequence ID" value="OWK39088.1"/>
    <property type="molecule type" value="Genomic_DNA"/>
</dbReference>